<dbReference type="Pfam" id="PF00909">
    <property type="entry name" value="Ammonium_transp"/>
    <property type="match status" value="1"/>
</dbReference>
<feature type="transmembrane region" description="Helical" evidence="8">
    <location>
        <begin position="356"/>
        <end position="376"/>
    </location>
</feature>
<dbReference type="GO" id="GO:0008519">
    <property type="term" value="F:ammonium channel activity"/>
    <property type="evidence" value="ECO:0007669"/>
    <property type="project" value="InterPro"/>
</dbReference>
<feature type="transmembrane region" description="Helical" evidence="8">
    <location>
        <begin position="193"/>
        <end position="213"/>
    </location>
</feature>
<feature type="transmembrane region" description="Helical" evidence="8">
    <location>
        <begin position="382"/>
        <end position="398"/>
    </location>
</feature>
<feature type="transmembrane region" description="Helical" evidence="8">
    <location>
        <begin position="220"/>
        <end position="241"/>
    </location>
</feature>
<dbReference type="NCBIfam" id="TIGR00836">
    <property type="entry name" value="amt"/>
    <property type="match status" value="1"/>
</dbReference>
<dbReference type="FunFam" id="1.10.3430.10:FF:000008">
    <property type="entry name" value="Ammonium transporter"/>
    <property type="match status" value="1"/>
</dbReference>
<keyword evidence="5 8" id="KW-1133">Transmembrane helix</keyword>
<evidence type="ECO:0000256" key="3">
    <source>
        <dbReference type="ARBA" id="ARBA00022448"/>
    </source>
</evidence>
<dbReference type="GO" id="GO:0005886">
    <property type="term" value="C:plasma membrane"/>
    <property type="evidence" value="ECO:0007669"/>
    <property type="project" value="UniProtKB-SubCell"/>
</dbReference>
<evidence type="ECO:0000256" key="4">
    <source>
        <dbReference type="ARBA" id="ARBA00022692"/>
    </source>
</evidence>
<dbReference type="InterPro" id="IPR024041">
    <property type="entry name" value="NH4_transpt_AmtB-like_dom"/>
</dbReference>
<keyword evidence="4 8" id="KW-0812">Transmembrane</keyword>
<keyword evidence="3 8" id="KW-0813">Transport</keyword>
<keyword evidence="7 8" id="KW-0924">Ammonia transport</keyword>
<dbReference type="PANTHER" id="PTHR11730:SF89">
    <property type="entry name" value="AMMONIUM TRANSPORTER SLL0108-RELATED"/>
    <property type="match status" value="1"/>
</dbReference>
<comment type="subcellular location">
    <subcellularLocation>
        <location evidence="8">Cell membrane</location>
        <topology evidence="8">Multi-pass membrane protein</topology>
    </subcellularLocation>
    <subcellularLocation>
        <location evidence="1">Membrane</location>
        <topology evidence="1">Multi-pass membrane protein</topology>
    </subcellularLocation>
</comment>
<feature type="domain" description="Ammonium transporter AmtB-like" evidence="9">
    <location>
        <begin position="93"/>
        <end position="509"/>
    </location>
</feature>
<comment type="similarity">
    <text evidence="2 8">Belongs to the ammonia transporter channel (TC 1.A.11.2) family.</text>
</comment>
<feature type="transmembrane region" description="Helical" evidence="8">
    <location>
        <begin position="253"/>
        <end position="274"/>
    </location>
</feature>
<dbReference type="InterPro" id="IPR029020">
    <property type="entry name" value="Ammonium/urea_transptr"/>
</dbReference>
<evidence type="ECO:0000256" key="8">
    <source>
        <dbReference type="RuleBase" id="RU362002"/>
    </source>
</evidence>
<evidence type="ECO:0000313" key="10">
    <source>
        <dbReference type="EMBL" id="NHC37647.1"/>
    </source>
</evidence>
<evidence type="ECO:0000256" key="2">
    <source>
        <dbReference type="ARBA" id="ARBA00005887"/>
    </source>
</evidence>
<dbReference type="PANTHER" id="PTHR11730">
    <property type="entry name" value="AMMONIUM TRANSPORTER"/>
    <property type="match status" value="1"/>
</dbReference>
<feature type="transmembrane region" description="Helical" evidence="8">
    <location>
        <begin position="410"/>
        <end position="428"/>
    </location>
</feature>
<feature type="transmembrane region" description="Helical" evidence="8">
    <location>
        <begin position="294"/>
        <end position="311"/>
    </location>
</feature>
<protein>
    <recommendedName>
        <fullName evidence="8">Ammonium transporter</fullName>
    </recommendedName>
</protein>
<evidence type="ECO:0000256" key="1">
    <source>
        <dbReference type="ARBA" id="ARBA00004141"/>
    </source>
</evidence>
<comment type="caution">
    <text evidence="10">The sequence shown here is derived from an EMBL/GenBank/DDBJ whole genome shotgun (WGS) entry which is preliminary data.</text>
</comment>
<keyword evidence="11" id="KW-1185">Reference proteome</keyword>
<keyword evidence="6 8" id="KW-0472">Membrane</keyword>
<feature type="transmembrane region" description="Helical" evidence="8">
    <location>
        <begin position="457"/>
        <end position="482"/>
    </location>
</feature>
<dbReference type="Proteomes" id="UP000031532">
    <property type="component" value="Unassembled WGS sequence"/>
</dbReference>
<gene>
    <name evidence="10" type="ORF">QH73_0023930</name>
</gene>
<evidence type="ECO:0000259" key="9">
    <source>
        <dbReference type="Pfam" id="PF00909"/>
    </source>
</evidence>
<evidence type="ECO:0000313" key="11">
    <source>
        <dbReference type="Proteomes" id="UP000031532"/>
    </source>
</evidence>
<dbReference type="EMBL" id="JTJC03000010">
    <property type="protein sequence ID" value="NHC37647.1"/>
    <property type="molecule type" value="Genomic_DNA"/>
</dbReference>
<dbReference type="SUPFAM" id="SSF111352">
    <property type="entry name" value="Ammonium transporter"/>
    <property type="match status" value="1"/>
</dbReference>
<dbReference type="OrthoDB" id="9814202at2"/>
<sequence length="541" mass="57133">MMLKLRPKNKRRINRKRLPAAGMKRLSQHTSLFAHLKLAVKRLSPSWQACIPLTVVIVLAWGYAAVAQDAAPASQDKVAEELQNLKVGIDTLWVCIAAFLVFFMNAGFCMLETGFCRQKNAVNVLSKNLIVFALSTVAFWAIGFGLMFGDGNPFVGTTGWFLAGADNSPATADAYKGVFGALNWAGVPLLAKFLFQLVFAGTAATIVSGAVAERIKFVDFLIFSVLLVGIAYPITGHWIWGGGWLAKAGFWDFAGSTVVHSVGGWAALMGAAFLGPRIGKYQNGSSVAMPGHNMSIATLGCLILWLGWFGFNPGSTMAVNPSIAHIAVTTNLAGSMGGIAATIVAWLYLGKPDLSMIINGILAGLVAITAPCAFVSVPWSAVIGLIAGIIVVFSVTFFDKIKIDDPVGATSVHLVCGIFGTLCVGLFAEGPGGALNLYEDGLGPARGLLLGGGFSQLWAQFIGVITVGGITVLLSTIFWLALKATLGIRVTPEEEFEGLDIGEHGMEAYSGFLKETDVTGFADSSTTNMGKRTGDVSSNPY</sequence>
<feature type="transmembrane region" description="Helical" evidence="8">
    <location>
        <begin position="323"/>
        <end position="349"/>
    </location>
</feature>
<dbReference type="Gene3D" id="1.10.3430.10">
    <property type="entry name" value="Ammonium transporter AmtB like domains"/>
    <property type="match status" value="1"/>
</dbReference>
<reference evidence="10 11" key="1">
    <citation type="journal article" date="2015" name="Genome Announc.">
        <title>Draft Genome Sequence of the Terrestrial Cyanobacterium Scytonema millei VB511283, Isolated from Eastern India.</title>
        <authorList>
            <person name="Sen D."/>
            <person name="Chandrababunaidu M.M."/>
            <person name="Singh D."/>
            <person name="Sanghi N."/>
            <person name="Ghorai A."/>
            <person name="Mishra G.P."/>
            <person name="Madduluri M."/>
            <person name="Adhikary S.P."/>
            <person name="Tripathy S."/>
        </authorList>
    </citation>
    <scope>NUCLEOTIDE SEQUENCE [LARGE SCALE GENOMIC DNA]</scope>
    <source>
        <strain evidence="10 11">VB511283</strain>
    </source>
</reference>
<dbReference type="InterPro" id="IPR018047">
    <property type="entry name" value="Ammonium_transpt_CS"/>
</dbReference>
<feature type="transmembrane region" description="Helical" evidence="8">
    <location>
        <begin position="91"/>
        <end position="108"/>
    </location>
</feature>
<proteinExistence type="inferred from homology"/>
<dbReference type="PROSITE" id="PS01219">
    <property type="entry name" value="AMMONIUM_TRANSP"/>
    <property type="match status" value="1"/>
</dbReference>
<evidence type="ECO:0000256" key="5">
    <source>
        <dbReference type="ARBA" id="ARBA00022989"/>
    </source>
</evidence>
<evidence type="ECO:0000256" key="7">
    <source>
        <dbReference type="ARBA" id="ARBA00023177"/>
    </source>
</evidence>
<organism evidence="10 11">
    <name type="scientific">Scytonema millei VB511283</name>
    <dbReference type="NCBI Taxonomy" id="1245923"/>
    <lineage>
        <taxon>Bacteria</taxon>
        <taxon>Bacillati</taxon>
        <taxon>Cyanobacteriota</taxon>
        <taxon>Cyanophyceae</taxon>
        <taxon>Nostocales</taxon>
        <taxon>Scytonemataceae</taxon>
        <taxon>Scytonema</taxon>
    </lineage>
</organism>
<accession>A0A9X5ECK9</accession>
<dbReference type="GO" id="GO:0097272">
    <property type="term" value="P:ammonium homeostasis"/>
    <property type="evidence" value="ECO:0007669"/>
    <property type="project" value="TreeGrafter"/>
</dbReference>
<evidence type="ECO:0000256" key="6">
    <source>
        <dbReference type="ARBA" id="ARBA00023136"/>
    </source>
</evidence>
<name>A0A9X5ECK9_9CYAN</name>
<dbReference type="AlphaFoldDB" id="A0A9X5ECK9"/>
<feature type="transmembrane region" description="Helical" evidence="8">
    <location>
        <begin position="129"/>
        <end position="148"/>
    </location>
</feature>
<dbReference type="InterPro" id="IPR001905">
    <property type="entry name" value="Ammonium_transpt"/>
</dbReference>